<gene>
    <name evidence="3" type="ORF">dnm_043100</name>
</gene>
<feature type="signal peptide" evidence="1">
    <location>
        <begin position="1"/>
        <end position="19"/>
    </location>
</feature>
<keyword evidence="1" id="KW-0732">Signal</keyword>
<organism evidence="3 4">
    <name type="scientific">Desulfonema magnum</name>
    <dbReference type="NCBI Taxonomy" id="45655"/>
    <lineage>
        <taxon>Bacteria</taxon>
        <taxon>Pseudomonadati</taxon>
        <taxon>Thermodesulfobacteriota</taxon>
        <taxon>Desulfobacteria</taxon>
        <taxon>Desulfobacterales</taxon>
        <taxon>Desulfococcaceae</taxon>
        <taxon>Desulfonema</taxon>
    </lineage>
</organism>
<proteinExistence type="predicted"/>
<keyword evidence="4" id="KW-1185">Reference proteome</keyword>
<dbReference type="SUPFAM" id="SSF49384">
    <property type="entry name" value="Carbohydrate-binding domain"/>
    <property type="match status" value="1"/>
</dbReference>
<name>A0A975BMK4_9BACT</name>
<dbReference type="RefSeq" id="WP_207683107.1">
    <property type="nucleotide sequence ID" value="NZ_CP061800.1"/>
</dbReference>
<dbReference type="Gene3D" id="2.60.40.680">
    <property type="match status" value="1"/>
</dbReference>
<protein>
    <submittedName>
        <fullName evidence="3">Cohesin domain-containing protein</fullName>
    </submittedName>
</protein>
<dbReference type="Proteomes" id="UP000663722">
    <property type="component" value="Chromosome"/>
</dbReference>
<evidence type="ECO:0000256" key="1">
    <source>
        <dbReference type="SAM" id="SignalP"/>
    </source>
</evidence>
<dbReference type="GO" id="GO:0030246">
    <property type="term" value="F:carbohydrate binding"/>
    <property type="evidence" value="ECO:0007669"/>
    <property type="project" value="InterPro"/>
</dbReference>
<dbReference type="GO" id="GO:0000272">
    <property type="term" value="P:polysaccharide catabolic process"/>
    <property type="evidence" value="ECO:0007669"/>
    <property type="project" value="InterPro"/>
</dbReference>
<reference evidence="3" key="1">
    <citation type="journal article" date="2021" name="Microb. Physiol.">
        <title>Proteogenomic Insights into the Physiology of Marine, Sulfate-Reducing, Filamentous Desulfonema limicola and Desulfonema magnum.</title>
        <authorList>
            <person name="Schnaars V."/>
            <person name="Wohlbrand L."/>
            <person name="Scheve S."/>
            <person name="Hinrichs C."/>
            <person name="Reinhardt R."/>
            <person name="Rabus R."/>
        </authorList>
    </citation>
    <scope>NUCLEOTIDE SEQUENCE</scope>
    <source>
        <strain evidence="3">4be13</strain>
    </source>
</reference>
<evidence type="ECO:0000259" key="2">
    <source>
        <dbReference type="Pfam" id="PF00963"/>
    </source>
</evidence>
<dbReference type="KEGG" id="dmm:dnm_043100"/>
<sequence>MKKSVCLIFGMMFIFLSFAGSGLAITVSPGDVTGSAGQSVTVPIRITNPGNEMSVDAFSFIIEFDESVLTWGV</sequence>
<dbReference type="Pfam" id="PF00963">
    <property type="entry name" value="Cohesin"/>
    <property type="match status" value="1"/>
</dbReference>
<dbReference type="AlphaFoldDB" id="A0A975BMK4"/>
<feature type="chain" id="PRO_5037202581" evidence="1">
    <location>
        <begin position="20"/>
        <end position="73"/>
    </location>
</feature>
<evidence type="ECO:0000313" key="3">
    <source>
        <dbReference type="EMBL" id="QTA88268.1"/>
    </source>
</evidence>
<dbReference type="EMBL" id="CP061800">
    <property type="protein sequence ID" value="QTA88268.1"/>
    <property type="molecule type" value="Genomic_DNA"/>
</dbReference>
<dbReference type="InterPro" id="IPR002102">
    <property type="entry name" value="Cohesin_dom"/>
</dbReference>
<evidence type="ECO:0000313" key="4">
    <source>
        <dbReference type="Proteomes" id="UP000663722"/>
    </source>
</evidence>
<accession>A0A975BMK4</accession>
<dbReference type="InterPro" id="IPR008965">
    <property type="entry name" value="CBM2/CBM3_carb-bd_dom_sf"/>
</dbReference>
<feature type="domain" description="Cohesin" evidence="2">
    <location>
        <begin position="25"/>
        <end position="70"/>
    </location>
</feature>